<dbReference type="Pfam" id="PF10263">
    <property type="entry name" value="SprT-like"/>
    <property type="match status" value="1"/>
</dbReference>
<protein>
    <submittedName>
        <fullName evidence="2">SprT family protein</fullName>
    </submittedName>
</protein>
<evidence type="ECO:0000259" key="1">
    <source>
        <dbReference type="SMART" id="SM00731"/>
    </source>
</evidence>
<comment type="caution">
    <text evidence="2">The sequence shown here is derived from an EMBL/GenBank/DDBJ whole genome shotgun (WGS) entry which is preliminary data.</text>
</comment>
<dbReference type="SMART" id="SM00731">
    <property type="entry name" value="SprT"/>
    <property type="match status" value="1"/>
</dbReference>
<dbReference type="NCBIfam" id="NF003339">
    <property type="entry name" value="PRK04351.1"/>
    <property type="match status" value="1"/>
</dbReference>
<organism evidence="2 3">
    <name type="scientific">Lactococcus petauri</name>
    <dbReference type="NCBI Taxonomy" id="1940789"/>
    <lineage>
        <taxon>Bacteria</taxon>
        <taxon>Bacillati</taxon>
        <taxon>Bacillota</taxon>
        <taxon>Bacilli</taxon>
        <taxon>Lactobacillales</taxon>
        <taxon>Streptococcaceae</taxon>
        <taxon>Lactococcus</taxon>
    </lineage>
</organism>
<dbReference type="SUPFAM" id="SSF48695">
    <property type="entry name" value="Multiheme cytochromes"/>
    <property type="match status" value="1"/>
</dbReference>
<dbReference type="Pfam" id="PF17283">
    <property type="entry name" value="Zn_ribbon_SprT"/>
    <property type="match status" value="1"/>
</dbReference>
<gene>
    <name evidence="2" type="ORF">BZZ03_08660</name>
</gene>
<dbReference type="InterPro" id="IPR036280">
    <property type="entry name" value="Multihaem_cyt_sf"/>
</dbReference>
<dbReference type="AlphaFoldDB" id="A0A252CC81"/>
<dbReference type="Proteomes" id="UP000194606">
    <property type="component" value="Unassembled WGS sequence"/>
</dbReference>
<sequence>MSHVNNEELTDHVRQLSVEKFARPFLHTAQWNSRLRSTGGRFFPKDMHLDFNPKMANRAEFDGIILHELVHYHLYDQQRGYKHKDREFKDLLAQVGGLRYAPSIREAKHTYVCQSCHQIYQRQRKIDIKKYACGKCRGKLKEQG</sequence>
<dbReference type="EMBL" id="MUIZ01000005">
    <property type="protein sequence ID" value="OUK04128.1"/>
    <property type="molecule type" value="Genomic_DNA"/>
</dbReference>
<feature type="domain" description="SprT-like" evidence="1">
    <location>
        <begin position="7"/>
        <end position="143"/>
    </location>
</feature>
<evidence type="ECO:0000313" key="3">
    <source>
        <dbReference type="Proteomes" id="UP000194606"/>
    </source>
</evidence>
<dbReference type="InterPro" id="IPR006640">
    <property type="entry name" value="SprT-like_domain"/>
</dbReference>
<name>A0A252CC81_9LACT</name>
<reference evidence="2 3" key="1">
    <citation type="submission" date="2017-02" db="EMBL/GenBank/DDBJ databases">
        <authorList>
            <person name="Peterson S.W."/>
        </authorList>
    </citation>
    <scope>NUCLEOTIDE SEQUENCE [LARGE SCALE GENOMIC DNA]</scope>
    <source>
        <strain evidence="2">159469</strain>
    </source>
</reference>
<evidence type="ECO:0000313" key="2">
    <source>
        <dbReference type="EMBL" id="OUK04128.1"/>
    </source>
</evidence>
<proteinExistence type="predicted"/>
<dbReference type="RefSeq" id="WP_019291815.1">
    <property type="nucleotide sequence ID" value="NZ_CP045924.1"/>
</dbReference>
<accession>A0A252CC81</accession>
<dbReference type="GO" id="GO:0006950">
    <property type="term" value="P:response to stress"/>
    <property type="evidence" value="ECO:0007669"/>
    <property type="project" value="UniProtKB-ARBA"/>
</dbReference>
<dbReference type="InterPro" id="IPR035240">
    <property type="entry name" value="SprT_Zn_ribbon"/>
</dbReference>